<dbReference type="SMART" id="SM00829">
    <property type="entry name" value="PKS_ER"/>
    <property type="match status" value="1"/>
</dbReference>
<organism evidence="6 7">
    <name type="scientific">Cadophora malorum</name>
    <dbReference type="NCBI Taxonomy" id="108018"/>
    <lineage>
        <taxon>Eukaryota</taxon>
        <taxon>Fungi</taxon>
        <taxon>Dikarya</taxon>
        <taxon>Ascomycota</taxon>
        <taxon>Pezizomycotina</taxon>
        <taxon>Leotiomycetes</taxon>
        <taxon>Helotiales</taxon>
        <taxon>Ploettnerulaceae</taxon>
        <taxon>Cadophora</taxon>
    </lineage>
</organism>
<evidence type="ECO:0000259" key="5">
    <source>
        <dbReference type="SMART" id="SM00829"/>
    </source>
</evidence>
<dbReference type="GO" id="GO:0016651">
    <property type="term" value="F:oxidoreductase activity, acting on NAD(P)H"/>
    <property type="evidence" value="ECO:0007669"/>
    <property type="project" value="InterPro"/>
</dbReference>
<keyword evidence="7" id="KW-1185">Reference proteome</keyword>
<dbReference type="InterPro" id="IPR047122">
    <property type="entry name" value="Trans-enoyl_RdTase-like"/>
</dbReference>
<evidence type="ECO:0000313" key="6">
    <source>
        <dbReference type="EMBL" id="KAG4419702.1"/>
    </source>
</evidence>
<evidence type="ECO:0000256" key="3">
    <source>
        <dbReference type="ARBA" id="ARBA00022857"/>
    </source>
</evidence>
<sequence>MDSLPEFQTAIIGLEDGTLTISKNMRLPKVEDDMILVKAKFVGLNPVDTKMVGRLVVPGAIVGTDFAGHVVAIGSNAQCPGVQIGDRVAGVVQSSNPLQPDVGGFTEYIGATGFVTMKIPDAMSFEEGAAIGSGIGTMGMALFHSLEVPGYPTEPAFKPKCGLIPIATASEKNFDLVLSYGAEKVFDYHLPSCPDDIKSYTKNSLKYVLDCISEPETMEFCYKCIGRAGGKYTALEPFPTWLDTKKTIKAQWVFGPMMLGKKIGWPAPFEREADEELRKFSVRWFATARKLLQDGKIRAHPLKSMSGGFQGVLNGMDALRKKELSGVKLVYQVC</sequence>
<dbReference type="PANTHER" id="PTHR45348">
    <property type="entry name" value="HYPOTHETICAL OXIDOREDUCTASE (EUROFUNG)"/>
    <property type="match status" value="1"/>
</dbReference>
<dbReference type="Gene3D" id="3.90.180.10">
    <property type="entry name" value="Medium-chain alcohol dehydrogenases, catalytic domain"/>
    <property type="match status" value="1"/>
</dbReference>
<evidence type="ECO:0000313" key="7">
    <source>
        <dbReference type="Proteomes" id="UP000664132"/>
    </source>
</evidence>
<dbReference type="GO" id="GO:0000166">
    <property type="term" value="F:nucleotide binding"/>
    <property type="evidence" value="ECO:0007669"/>
    <property type="project" value="UniProtKB-KW"/>
</dbReference>
<dbReference type="AlphaFoldDB" id="A0A8H7TI91"/>
<dbReference type="EMBL" id="JAFJYH010000100">
    <property type="protein sequence ID" value="KAG4419702.1"/>
    <property type="molecule type" value="Genomic_DNA"/>
</dbReference>
<comment type="similarity">
    <text evidence="1">Belongs to the zinc-containing alcohol dehydrogenase family.</text>
</comment>
<dbReference type="OrthoDB" id="48317at2759"/>
<name>A0A8H7TI91_9HELO</name>
<protein>
    <recommendedName>
        <fullName evidence="5">Enoyl reductase (ER) domain-containing protein</fullName>
    </recommendedName>
</protein>
<proteinExistence type="inferred from homology"/>
<gene>
    <name evidence="6" type="ORF">IFR04_007202</name>
</gene>
<accession>A0A8H7TI91</accession>
<dbReference type="InterPro" id="IPR036291">
    <property type="entry name" value="NAD(P)-bd_dom_sf"/>
</dbReference>
<comment type="caution">
    <text evidence="6">The sequence shown here is derived from an EMBL/GenBank/DDBJ whole genome shotgun (WGS) entry which is preliminary data.</text>
</comment>
<dbReference type="InterPro" id="IPR013154">
    <property type="entry name" value="ADH-like_N"/>
</dbReference>
<dbReference type="SUPFAM" id="SSF51735">
    <property type="entry name" value="NAD(P)-binding Rossmann-fold domains"/>
    <property type="match status" value="1"/>
</dbReference>
<evidence type="ECO:0000256" key="2">
    <source>
        <dbReference type="ARBA" id="ARBA00022741"/>
    </source>
</evidence>
<dbReference type="InterPro" id="IPR020843">
    <property type="entry name" value="ER"/>
</dbReference>
<dbReference type="Pfam" id="PF08240">
    <property type="entry name" value="ADH_N"/>
    <property type="match status" value="1"/>
</dbReference>
<dbReference type="CDD" id="cd08249">
    <property type="entry name" value="enoyl_reductase_like"/>
    <property type="match status" value="1"/>
</dbReference>
<feature type="domain" description="Enoyl reductase (ER)" evidence="5">
    <location>
        <begin position="17"/>
        <end position="330"/>
    </location>
</feature>
<keyword evidence="4" id="KW-0560">Oxidoreductase</keyword>
<dbReference type="InterPro" id="IPR011032">
    <property type="entry name" value="GroES-like_sf"/>
</dbReference>
<dbReference type="Proteomes" id="UP000664132">
    <property type="component" value="Unassembled WGS sequence"/>
</dbReference>
<dbReference type="PANTHER" id="PTHR45348:SF1">
    <property type="entry name" value="TRANS-ENOYL REDUCTASE STHE"/>
    <property type="match status" value="1"/>
</dbReference>
<keyword evidence="2" id="KW-0547">Nucleotide-binding</keyword>
<keyword evidence="3" id="KW-0521">NADP</keyword>
<evidence type="ECO:0000256" key="4">
    <source>
        <dbReference type="ARBA" id="ARBA00023002"/>
    </source>
</evidence>
<reference evidence="6" key="1">
    <citation type="submission" date="2021-02" db="EMBL/GenBank/DDBJ databases">
        <title>Genome sequence Cadophora malorum strain M34.</title>
        <authorList>
            <person name="Stefanovic E."/>
            <person name="Vu D."/>
            <person name="Scully C."/>
            <person name="Dijksterhuis J."/>
            <person name="Roader J."/>
            <person name="Houbraken J."/>
        </authorList>
    </citation>
    <scope>NUCLEOTIDE SEQUENCE</scope>
    <source>
        <strain evidence="6">M34</strain>
    </source>
</reference>
<evidence type="ECO:0000256" key="1">
    <source>
        <dbReference type="ARBA" id="ARBA00008072"/>
    </source>
</evidence>
<dbReference type="Gene3D" id="3.40.50.720">
    <property type="entry name" value="NAD(P)-binding Rossmann-like Domain"/>
    <property type="match status" value="1"/>
</dbReference>
<dbReference type="SUPFAM" id="SSF50129">
    <property type="entry name" value="GroES-like"/>
    <property type="match status" value="1"/>
</dbReference>